<reference evidence="1 2" key="1">
    <citation type="submission" date="2024-02" db="EMBL/GenBank/DDBJ databases">
        <title>Rubritalea halochordaticola NBRC 107102.</title>
        <authorList>
            <person name="Ichikawa N."/>
            <person name="Katano-Makiyama Y."/>
            <person name="Hidaka K."/>
        </authorList>
    </citation>
    <scope>NUCLEOTIDE SEQUENCE [LARGE SCALE GENOMIC DNA]</scope>
    <source>
        <strain evidence="1 2">NBRC 107102</strain>
    </source>
</reference>
<organism evidence="1 2">
    <name type="scientific">Rubritalea halochordaticola</name>
    <dbReference type="NCBI Taxonomy" id="714537"/>
    <lineage>
        <taxon>Bacteria</taxon>
        <taxon>Pseudomonadati</taxon>
        <taxon>Verrucomicrobiota</taxon>
        <taxon>Verrucomicrobiia</taxon>
        <taxon>Verrucomicrobiales</taxon>
        <taxon>Rubritaleaceae</taxon>
        <taxon>Rubritalea</taxon>
    </lineage>
</organism>
<dbReference type="Proteomes" id="UP001424741">
    <property type="component" value="Unassembled WGS sequence"/>
</dbReference>
<sequence>MVPLTIIDRRCTREAELLRRVSIKIETKCAIASHSHLKLTVIAVSSPLLDNNTLACTTRINLNPG</sequence>
<evidence type="ECO:0000313" key="2">
    <source>
        <dbReference type="Proteomes" id="UP001424741"/>
    </source>
</evidence>
<keyword evidence="2" id="KW-1185">Reference proteome</keyword>
<proteinExistence type="predicted"/>
<protein>
    <submittedName>
        <fullName evidence="1">Uncharacterized protein</fullName>
    </submittedName>
</protein>
<gene>
    <name evidence="1" type="ORF">Rhal01_03781</name>
</gene>
<accession>A0ABP9V6G6</accession>
<evidence type="ECO:0000313" key="1">
    <source>
        <dbReference type="EMBL" id="GAA5497585.1"/>
    </source>
</evidence>
<dbReference type="EMBL" id="BAABRL010000017">
    <property type="protein sequence ID" value="GAA5497585.1"/>
    <property type="molecule type" value="Genomic_DNA"/>
</dbReference>
<name>A0ABP9V6G6_9BACT</name>
<comment type="caution">
    <text evidence="1">The sequence shown here is derived from an EMBL/GenBank/DDBJ whole genome shotgun (WGS) entry which is preliminary data.</text>
</comment>